<reference evidence="2" key="1">
    <citation type="journal article" date="2014" name="Int. J. Syst. Evol. Microbiol.">
        <title>Complete genome sequence of Corynebacterium casei LMG S-19264T (=DSM 44701T), isolated from a smear-ripened cheese.</title>
        <authorList>
            <consortium name="US DOE Joint Genome Institute (JGI-PGF)"/>
            <person name="Walter F."/>
            <person name="Albersmeier A."/>
            <person name="Kalinowski J."/>
            <person name="Ruckert C."/>
        </authorList>
    </citation>
    <scope>NUCLEOTIDE SEQUENCE</scope>
    <source>
        <strain evidence="2">KCTC 12368</strain>
    </source>
</reference>
<keyword evidence="3" id="KW-1185">Reference proteome</keyword>
<dbReference type="PRINTS" id="PR00368">
    <property type="entry name" value="FADPNR"/>
</dbReference>
<evidence type="ECO:0000313" key="2">
    <source>
        <dbReference type="EMBL" id="GGZ29543.1"/>
    </source>
</evidence>
<sequence>METTDYLIIGAGQCGLSAARYLQKAEKDFIILDKHPDIGDSWRNRYSSLRLFTPAEYSQLPDLPMALPEPVRPTKDQMADYFSRYANHFGIQVQSQNEVTKLQKEGEYFIAKTSYEDIYAKQVIIANGCNKPTAPEWAKNLSIPYIHSSNYRTPVSIKGNRVLVVGAGNSAAQIIAELTPYFDVHWSIKDKLTMKPLYVLGKNVLWWGDKLNKLKKAPKEKQLHQTDPIYLYDDLKAKLKKAQQHGAVTAAGGNRITFEDQSSMEFDFILFATGFTSDYRFIDIEGFEGDASELRKQDGISAVDGLYFLGIPSQRSMSSHLIWGSQRDAEFIIQESLKKYTPA</sequence>
<comment type="caution">
    <text evidence="2">The sequence shown here is derived from an EMBL/GenBank/DDBJ whole genome shotgun (WGS) entry which is preliminary data.</text>
</comment>
<dbReference type="InterPro" id="IPR050982">
    <property type="entry name" value="Auxin_biosynth/cation_transpt"/>
</dbReference>
<dbReference type="AlphaFoldDB" id="A0A918Q343"/>
<dbReference type="Proteomes" id="UP000619457">
    <property type="component" value="Unassembled WGS sequence"/>
</dbReference>
<evidence type="ECO:0000256" key="1">
    <source>
        <dbReference type="ARBA" id="ARBA00023002"/>
    </source>
</evidence>
<name>A0A918Q343_9BACT</name>
<dbReference type="PANTHER" id="PTHR43539:SF78">
    <property type="entry name" value="FLAVIN-CONTAINING MONOOXYGENASE"/>
    <property type="match status" value="1"/>
</dbReference>
<protein>
    <submittedName>
        <fullName evidence="2">Oxidoreductase</fullName>
    </submittedName>
</protein>
<reference evidence="2" key="2">
    <citation type="submission" date="2020-09" db="EMBL/GenBank/DDBJ databases">
        <authorList>
            <person name="Sun Q."/>
            <person name="Kim S."/>
        </authorList>
    </citation>
    <scope>NUCLEOTIDE SEQUENCE</scope>
    <source>
        <strain evidence="2">KCTC 12368</strain>
    </source>
</reference>
<dbReference type="RefSeq" id="WP_018472729.1">
    <property type="nucleotide sequence ID" value="NZ_BMWX01000003.1"/>
</dbReference>
<keyword evidence="1" id="KW-0560">Oxidoreductase</keyword>
<dbReference type="GO" id="GO:0004497">
    <property type="term" value="F:monooxygenase activity"/>
    <property type="evidence" value="ECO:0007669"/>
    <property type="project" value="TreeGrafter"/>
</dbReference>
<dbReference type="SUPFAM" id="SSF51905">
    <property type="entry name" value="FAD/NAD(P)-binding domain"/>
    <property type="match status" value="2"/>
</dbReference>
<dbReference type="EMBL" id="BMWX01000003">
    <property type="protein sequence ID" value="GGZ29543.1"/>
    <property type="molecule type" value="Genomic_DNA"/>
</dbReference>
<dbReference type="PANTHER" id="PTHR43539">
    <property type="entry name" value="FLAVIN-BINDING MONOOXYGENASE-LIKE PROTEIN (AFU_ORTHOLOGUE AFUA_4G09220)"/>
    <property type="match status" value="1"/>
</dbReference>
<gene>
    <name evidence="2" type="ORF">GCM10007049_23470</name>
</gene>
<accession>A0A918Q343</accession>
<evidence type="ECO:0000313" key="3">
    <source>
        <dbReference type="Proteomes" id="UP000619457"/>
    </source>
</evidence>
<organism evidence="2 3">
    <name type="scientific">Echinicola pacifica</name>
    <dbReference type="NCBI Taxonomy" id="346377"/>
    <lineage>
        <taxon>Bacteria</taxon>
        <taxon>Pseudomonadati</taxon>
        <taxon>Bacteroidota</taxon>
        <taxon>Cytophagia</taxon>
        <taxon>Cytophagales</taxon>
        <taxon>Cyclobacteriaceae</taxon>
        <taxon>Echinicola</taxon>
    </lineage>
</organism>
<dbReference type="Pfam" id="PF13738">
    <property type="entry name" value="Pyr_redox_3"/>
    <property type="match status" value="1"/>
</dbReference>
<dbReference type="GO" id="GO:0050660">
    <property type="term" value="F:flavin adenine dinucleotide binding"/>
    <property type="evidence" value="ECO:0007669"/>
    <property type="project" value="TreeGrafter"/>
</dbReference>
<dbReference type="InterPro" id="IPR036188">
    <property type="entry name" value="FAD/NAD-bd_sf"/>
</dbReference>
<dbReference type="Gene3D" id="3.50.50.60">
    <property type="entry name" value="FAD/NAD(P)-binding domain"/>
    <property type="match status" value="1"/>
</dbReference>
<dbReference type="PRINTS" id="PR00469">
    <property type="entry name" value="PNDRDTASEII"/>
</dbReference>
<proteinExistence type="predicted"/>